<dbReference type="Pfam" id="PF14321">
    <property type="entry name" value="DUF4382"/>
    <property type="match status" value="1"/>
</dbReference>
<dbReference type="AlphaFoldDB" id="A0A7Z1IMF1"/>
<protein>
    <recommendedName>
        <fullName evidence="1">DUF4382 domain-containing protein</fullName>
    </recommendedName>
</protein>
<name>A0A7Z1IMF1_9GAMM</name>
<dbReference type="InterPro" id="IPR025491">
    <property type="entry name" value="DUF4382"/>
</dbReference>
<evidence type="ECO:0000313" key="3">
    <source>
        <dbReference type="Proteomes" id="UP000216984"/>
    </source>
</evidence>
<evidence type="ECO:0000259" key="1">
    <source>
        <dbReference type="Pfam" id="PF14321"/>
    </source>
</evidence>
<reference evidence="2 3" key="1">
    <citation type="submission" date="2017-06" db="EMBL/GenBank/DDBJ databases">
        <title>Draft genome sequence of the halophilic bacterium Marinobacter vinifirmus FB1.</title>
        <authorList>
            <person name="Stepanov V.G."/>
            <person name="Roberts D.J."/>
            <person name="Fox G.E."/>
        </authorList>
    </citation>
    <scope>NUCLEOTIDE SEQUENCE [LARGE SCALE GENOMIC DNA]</scope>
    <source>
        <strain evidence="2 3">FB1</strain>
    </source>
</reference>
<accession>A0A7Z1IMF1</accession>
<comment type="caution">
    <text evidence="2">The sequence shown here is derived from an EMBL/GenBank/DDBJ whole genome shotgun (WGS) entry which is preliminary data.</text>
</comment>
<dbReference type="Proteomes" id="UP000216984">
    <property type="component" value="Unassembled WGS sequence"/>
</dbReference>
<dbReference type="EMBL" id="NEFY01000007">
    <property type="protein sequence ID" value="OZC35949.1"/>
    <property type="molecule type" value="Genomic_DNA"/>
</dbReference>
<sequence>MLIKVMEPHPQRLRELNTGDHNAGLTTERIQTGGFMKNSTKVFAVSALAGALAACGGSGSDGGSTGQTGTVSVGLTDAPVDHAEAVNIEVTALVLKHQDGSPVRYELEIPEPVNLLDYQNGQVKALLDREELDAGEYQWVRLEIGENNNIVIDGGENPLTTPSARGIQTSGFTVPAGGEVAITIDFDARKSIVNPQNDPNSYKLKPVLRLVDNAQVGTITGAVSAELITEACGGVATTDGFLGNIYVHAGADQTPDDIGSANEPLVVVPVEYGEEYSYQASFIPEGDYTVSYTCDSDLIEDTEGNPSDDELNFTNGQNATVTAGETTTVNF</sequence>
<gene>
    <name evidence="2" type="ORF">B9Q17_12790</name>
</gene>
<feature type="domain" description="DUF4382" evidence="1">
    <location>
        <begin position="68"/>
        <end position="206"/>
    </location>
</feature>
<keyword evidence="3" id="KW-1185">Reference proteome</keyword>
<proteinExistence type="predicted"/>
<evidence type="ECO:0000313" key="2">
    <source>
        <dbReference type="EMBL" id="OZC35949.1"/>
    </source>
</evidence>
<organism evidence="2 3">
    <name type="scientific">Marinobacter vinifirmus</name>
    <dbReference type="NCBI Taxonomy" id="355591"/>
    <lineage>
        <taxon>Bacteria</taxon>
        <taxon>Pseudomonadati</taxon>
        <taxon>Pseudomonadota</taxon>
        <taxon>Gammaproteobacteria</taxon>
        <taxon>Pseudomonadales</taxon>
        <taxon>Marinobacteraceae</taxon>
        <taxon>Marinobacter</taxon>
    </lineage>
</organism>